<dbReference type="SMART" id="SM00530">
    <property type="entry name" value="HTH_XRE"/>
    <property type="match status" value="1"/>
</dbReference>
<dbReference type="AlphaFoldDB" id="A0A1M6T6H5"/>
<dbReference type="Pfam" id="PF13443">
    <property type="entry name" value="HTH_26"/>
    <property type="match status" value="1"/>
</dbReference>
<feature type="domain" description="HTH cro/C1-type" evidence="1">
    <location>
        <begin position="4"/>
        <end position="61"/>
    </location>
</feature>
<name>A0A1M6T6H5_9FIRM</name>
<evidence type="ECO:0000313" key="2">
    <source>
        <dbReference type="EMBL" id="SHK52469.1"/>
    </source>
</evidence>
<accession>A0A1M6T6H5</accession>
<reference evidence="2 3" key="1">
    <citation type="submission" date="2016-11" db="EMBL/GenBank/DDBJ databases">
        <authorList>
            <person name="Jaros S."/>
            <person name="Januszkiewicz K."/>
            <person name="Wedrychowicz H."/>
        </authorList>
    </citation>
    <scope>NUCLEOTIDE SEQUENCE [LARGE SCALE GENOMIC DNA]</scope>
    <source>
        <strain evidence="2 3">DSM 14214</strain>
    </source>
</reference>
<organism evidence="2 3">
    <name type="scientific">Anaerotignum lactatifermentans DSM 14214</name>
    <dbReference type="NCBI Taxonomy" id="1121323"/>
    <lineage>
        <taxon>Bacteria</taxon>
        <taxon>Bacillati</taxon>
        <taxon>Bacillota</taxon>
        <taxon>Clostridia</taxon>
        <taxon>Lachnospirales</taxon>
        <taxon>Anaerotignaceae</taxon>
        <taxon>Anaerotignum</taxon>
    </lineage>
</organism>
<dbReference type="CDD" id="cd00093">
    <property type="entry name" value="HTH_XRE"/>
    <property type="match status" value="1"/>
</dbReference>
<evidence type="ECO:0000259" key="1">
    <source>
        <dbReference type="PROSITE" id="PS50943"/>
    </source>
</evidence>
<dbReference type="RefSeq" id="WP_072851194.1">
    <property type="nucleotide sequence ID" value="NZ_FRAH01000031.1"/>
</dbReference>
<dbReference type="PROSITE" id="PS50943">
    <property type="entry name" value="HTH_CROC1"/>
    <property type="match status" value="1"/>
</dbReference>
<dbReference type="InterPro" id="IPR001387">
    <property type="entry name" value="Cro/C1-type_HTH"/>
</dbReference>
<protein>
    <submittedName>
        <fullName evidence="2">Cro/C1-type HTH DNA-binding domain-containing protein</fullName>
    </submittedName>
</protein>
<keyword evidence="2" id="KW-0238">DNA-binding</keyword>
<gene>
    <name evidence="2" type="ORF">SAMN02745138_01874</name>
</gene>
<dbReference type="Proteomes" id="UP000183975">
    <property type="component" value="Unassembled WGS sequence"/>
</dbReference>
<keyword evidence="3" id="KW-1185">Reference proteome</keyword>
<dbReference type="Gene3D" id="1.10.260.40">
    <property type="entry name" value="lambda repressor-like DNA-binding domains"/>
    <property type="match status" value="1"/>
</dbReference>
<dbReference type="SUPFAM" id="SSF47413">
    <property type="entry name" value="lambda repressor-like DNA-binding domains"/>
    <property type="match status" value="1"/>
</dbReference>
<evidence type="ECO:0000313" key="3">
    <source>
        <dbReference type="Proteomes" id="UP000183975"/>
    </source>
</evidence>
<dbReference type="GO" id="GO:0003677">
    <property type="term" value="F:DNA binding"/>
    <property type="evidence" value="ECO:0007669"/>
    <property type="project" value="UniProtKB-KW"/>
</dbReference>
<sequence>MKTIQDVLKEKGYSRYRLSKESGVPWATLSDICYGKTSMEKCNAGTISKLAKVLDMPMEEVILLKAEPEFTNGIPQEKNYLETDLPPSIQKAIDDFIKGEEENVLHLDCLWGELYGAINASQWDNSITLEQADYLRKKYLFGEEEERDD</sequence>
<proteinExistence type="predicted"/>
<dbReference type="InterPro" id="IPR010982">
    <property type="entry name" value="Lambda_DNA-bd_dom_sf"/>
</dbReference>
<dbReference type="EMBL" id="FRAH01000031">
    <property type="protein sequence ID" value="SHK52469.1"/>
    <property type="molecule type" value="Genomic_DNA"/>
</dbReference>
<dbReference type="OrthoDB" id="2055436at2"/>